<dbReference type="eggNOG" id="ENOG502TCPX">
    <property type="taxonomic scope" value="Eukaryota"/>
</dbReference>
<dbReference type="OMA" id="NADEVFP"/>
<dbReference type="PANTHER" id="PTHR36922:SF1">
    <property type="entry name" value="DUF1993 DOMAIN-CONTAINING PROTEIN"/>
    <property type="match status" value="1"/>
</dbReference>
<name>M7TEG2_EUTLA</name>
<dbReference type="SUPFAM" id="SSF109854">
    <property type="entry name" value="DinB/YfiT-like putative metalloenzymes"/>
    <property type="match status" value="1"/>
</dbReference>
<sequence>MASSSISFYEYSIGSYTKALKVLLRILTKASTHPDAASLLDARLAPDMWTLAHQVQIAAAFAVALAEALVGAQLVAWNERRDSFGGDDKGWADVLARVEKALAILAEVDPAQADSRVAGGEGLKLPMRVGSEFTFQVPAADCVLTNGLPNVFFHVYTAYAILRSRGVEIGKKDVLVPFLPGYVADEMARMQMAETA</sequence>
<dbReference type="EMBL" id="KB706946">
    <property type="protein sequence ID" value="EMR65080.1"/>
    <property type="molecule type" value="Genomic_DNA"/>
</dbReference>
<keyword evidence="2" id="KW-1185">Reference proteome</keyword>
<evidence type="ECO:0000313" key="2">
    <source>
        <dbReference type="Proteomes" id="UP000012174"/>
    </source>
</evidence>
<dbReference type="InterPro" id="IPR018531">
    <property type="entry name" value="DUF1993"/>
</dbReference>
<gene>
    <name evidence="1" type="ORF">UCREL1_7961</name>
</gene>
<dbReference type="AlphaFoldDB" id="M7TEG2"/>
<dbReference type="OrthoDB" id="3724345at2759"/>
<dbReference type="InterPro" id="IPR034660">
    <property type="entry name" value="DinB/YfiT-like"/>
</dbReference>
<dbReference type="KEGG" id="ela:UCREL1_7961"/>
<evidence type="ECO:0000313" key="1">
    <source>
        <dbReference type="EMBL" id="EMR65080.1"/>
    </source>
</evidence>
<proteinExistence type="predicted"/>
<dbReference type="Gene3D" id="1.20.120.450">
    <property type="entry name" value="dinb family like domain"/>
    <property type="match status" value="1"/>
</dbReference>
<organism evidence="1 2">
    <name type="scientific">Eutypa lata (strain UCR-EL1)</name>
    <name type="common">Grapevine dieback disease fungus</name>
    <name type="synonym">Eutypa armeniacae</name>
    <dbReference type="NCBI Taxonomy" id="1287681"/>
    <lineage>
        <taxon>Eukaryota</taxon>
        <taxon>Fungi</taxon>
        <taxon>Dikarya</taxon>
        <taxon>Ascomycota</taxon>
        <taxon>Pezizomycotina</taxon>
        <taxon>Sordariomycetes</taxon>
        <taxon>Xylariomycetidae</taxon>
        <taxon>Xylariales</taxon>
        <taxon>Diatrypaceae</taxon>
        <taxon>Eutypa</taxon>
    </lineage>
</organism>
<accession>M7TEG2</accession>
<reference evidence="2" key="1">
    <citation type="journal article" date="2013" name="Genome Announc.">
        <title>Draft genome sequence of the grapevine dieback fungus Eutypa lata UCR-EL1.</title>
        <authorList>
            <person name="Blanco-Ulate B."/>
            <person name="Rolshausen P.E."/>
            <person name="Cantu D."/>
        </authorList>
    </citation>
    <scope>NUCLEOTIDE SEQUENCE [LARGE SCALE GENOMIC DNA]</scope>
    <source>
        <strain evidence="2">UCR-EL1</strain>
    </source>
</reference>
<dbReference type="HOGENOM" id="CLU_090929_1_0_1"/>
<dbReference type="PANTHER" id="PTHR36922">
    <property type="entry name" value="BLL2446 PROTEIN"/>
    <property type="match status" value="1"/>
</dbReference>
<dbReference type="Proteomes" id="UP000012174">
    <property type="component" value="Unassembled WGS sequence"/>
</dbReference>
<dbReference type="Pfam" id="PF09351">
    <property type="entry name" value="DUF1993"/>
    <property type="match status" value="1"/>
</dbReference>
<protein>
    <submittedName>
        <fullName evidence="1">Putative helix-turn-helix-domain containing protein type protein</fullName>
    </submittedName>
</protein>